<dbReference type="Proteomes" id="UP000184130">
    <property type="component" value="Unassembled WGS sequence"/>
</dbReference>
<protein>
    <recommendedName>
        <fullName evidence="3">Radical SAM superfamily enzyme YgiQ, UPF0313 family</fullName>
    </recommendedName>
</protein>
<dbReference type="AlphaFoldDB" id="A0A1M6Z4S8"/>
<reference evidence="1 2" key="1">
    <citation type="submission" date="2016-11" db="EMBL/GenBank/DDBJ databases">
        <authorList>
            <person name="Jaros S."/>
            <person name="Januszkiewicz K."/>
            <person name="Wedrychowicz H."/>
        </authorList>
    </citation>
    <scope>NUCLEOTIDE SEQUENCE [LARGE SCALE GENOMIC DNA]</scope>
    <source>
        <strain evidence="1 2">KHT3</strain>
    </source>
</reference>
<gene>
    <name evidence="1" type="ORF">SAMN05216463_1405</name>
</gene>
<accession>A0A1M6Z4S8</accession>
<evidence type="ECO:0008006" key="3">
    <source>
        <dbReference type="Google" id="ProtNLM"/>
    </source>
</evidence>
<dbReference type="EMBL" id="FRBD01000040">
    <property type="protein sequence ID" value="SHL25514.1"/>
    <property type="molecule type" value="Genomic_DNA"/>
</dbReference>
<name>A0A1M6Z4S8_XYLRU</name>
<evidence type="ECO:0000313" key="2">
    <source>
        <dbReference type="Proteomes" id="UP000184130"/>
    </source>
</evidence>
<evidence type="ECO:0000313" key="1">
    <source>
        <dbReference type="EMBL" id="SHL25514.1"/>
    </source>
</evidence>
<sequence>MIMSNITKKKVLLIEPNYKNKFPPIGLMKLSTYYKNLGNWEVVFYKGDLKAFVIERITEKCVEMLNTIDKTIDWSLKKDYIYEYIKTRKKEYISEIGIDQSDYAFLIRGQLNDFKDYYWKGAWKDNPEWDRVGVTTLFTFYWDITIETINFAKLLVKDKKDLMVGGVLASIQPKEIEAATGIKPYVGILNIPGQLDKGDKQIIDELPLDYSILDEIEYKYPMANAFYGYMSRGCIRHCPFCAVPILEPVYNSYIELSDRVNKTRADFGDQKDLLLMDNNVLASDHFEEIIQEIKDCGFEKCAKYIQPNALDIAARNLNYGINDRAYIRKTQSIIKSFYDSLKDEQESFEVYKILDKYHIKKLLTSKKDNLLKAYKEVKPYYDKHFKPVPRQRYVDFNQGVDARLFTEEKARLLASIAIRPLRIAFDDIRTLPSYEKAIRWSAQAGIKHFSNYLLYNFKDKPEDLYKRLEINVKMCDELNVNIYSFPMKYHPLRKDSDSNYDYSHNRDYIGINWNRKYIRAVQAILNSTKGQIGRGQSFFYEAFGNNEDEYIDLLEMPDSFILYRFFFKWLDNINGLGPTHWRHAWNKCKSKLNSEEWSKVLDAIHNNVFTSDVIERFPDEDVHTLLSYYKNFRNEISTPGTELYELKKDYDSHPIIELRRKKYHENY</sequence>
<dbReference type="InterPro" id="IPR058240">
    <property type="entry name" value="rSAM_sf"/>
</dbReference>
<organism evidence="1 2">
    <name type="scientific">Xylanibacter ruminicola</name>
    <name type="common">Prevotella ruminicola</name>
    <dbReference type="NCBI Taxonomy" id="839"/>
    <lineage>
        <taxon>Bacteria</taxon>
        <taxon>Pseudomonadati</taxon>
        <taxon>Bacteroidota</taxon>
        <taxon>Bacteroidia</taxon>
        <taxon>Bacteroidales</taxon>
        <taxon>Prevotellaceae</taxon>
        <taxon>Xylanibacter</taxon>
    </lineage>
</organism>
<dbReference type="SUPFAM" id="SSF102114">
    <property type="entry name" value="Radical SAM enzymes"/>
    <property type="match status" value="1"/>
</dbReference>
<proteinExistence type="predicted"/>